<keyword evidence="2" id="KW-1185">Reference proteome</keyword>
<gene>
    <name evidence="1" type="ORF">EmuJ_000917900</name>
</gene>
<dbReference type="AlphaFoldDB" id="A0A068YE08"/>
<reference evidence="1" key="1">
    <citation type="journal article" date="2013" name="Nature">
        <title>The genomes of four tapeworm species reveal adaptations to parasitism.</title>
        <authorList>
            <person name="Tsai I.J."/>
            <person name="Zarowiecki M."/>
            <person name="Holroyd N."/>
            <person name="Garciarrubio A."/>
            <person name="Sanchez-Flores A."/>
            <person name="Brooks K.L."/>
            <person name="Tracey A."/>
            <person name="Bobes R.J."/>
            <person name="Fragoso G."/>
            <person name="Sciutto E."/>
            <person name="Aslett M."/>
            <person name="Beasley H."/>
            <person name="Bennett H.M."/>
            <person name="Cai J."/>
            <person name="Camicia F."/>
            <person name="Clark R."/>
            <person name="Cucher M."/>
            <person name="De Silva N."/>
            <person name="Day T.A."/>
            <person name="Deplazes P."/>
            <person name="Estrada K."/>
            <person name="Fernandez C."/>
            <person name="Holland P.W."/>
            <person name="Hou J."/>
            <person name="Hu S."/>
            <person name="Huckvale T."/>
            <person name="Hung S.S."/>
            <person name="Kamenetzky L."/>
            <person name="Keane J.A."/>
            <person name="Kiss F."/>
            <person name="Koziol U."/>
            <person name="Lambert O."/>
            <person name="Liu K."/>
            <person name="Luo X."/>
            <person name="Luo Y."/>
            <person name="Macchiaroli N."/>
            <person name="Nichol S."/>
            <person name="Paps J."/>
            <person name="Parkinson J."/>
            <person name="Pouchkina-Stantcheva N."/>
            <person name="Riddiford N."/>
            <person name="Rosenzvit M."/>
            <person name="Salinas G."/>
            <person name="Wasmuth J.D."/>
            <person name="Zamanian M."/>
            <person name="Zheng Y."/>
            <person name="Cai X."/>
            <person name="Soberon X."/>
            <person name="Olson P.D."/>
            <person name="Laclette J.P."/>
            <person name="Brehm K."/>
            <person name="Berriman M."/>
            <person name="Garciarrubio A."/>
            <person name="Bobes R.J."/>
            <person name="Fragoso G."/>
            <person name="Sanchez-Flores A."/>
            <person name="Estrada K."/>
            <person name="Cevallos M.A."/>
            <person name="Morett E."/>
            <person name="Gonzalez V."/>
            <person name="Portillo T."/>
            <person name="Ochoa-Leyva A."/>
            <person name="Jose M.V."/>
            <person name="Sciutto E."/>
            <person name="Landa A."/>
            <person name="Jimenez L."/>
            <person name="Valdes V."/>
            <person name="Carrero J.C."/>
            <person name="Larralde C."/>
            <person name="Morales-Montor J."/>
            <person name="Limon-Lason J."/>
            <person name="Soberon X."/>
            <person name="Laclette J.P."/>
        </authorList>
    </citation>
    <scope>NUCLEOTIDE SEQUENCE [LARGE SCALE GENOMIC DNA]</scope>
</reference>
<accession>A0A068YE08</accession>
<evidence type="ECO:0000313" key="2">
    <source>
        <dbReference type="Proteomes" id="UP000017246"/>
    </source>
</evidence>
<organism evidence="1 2">
    <name type="scientific">Echinococcus multilocularis</name>
    <name type="common">Fox tapeworm</name>
    <dbReference type="NCBI Taxonomy" id="6211"/>
    <lineage>
        <taxon>Eukaryota</taxon>
        <taxon>Metazoa</taxon>
        <taxon>Spiralia</taxon>
        <taxon>Lophotrochozoa</taxon>
        <taxon>Platyhelminthes</taxon>
        <taxon>Cestoda</taxon>
        <taxon>Eucestoda</taxon>
        <taxon>Cyclophyllidea</taxon>
        <taxon>Taeniidae</taxon>
        <taxon>Echinococcus</taxon>
    </lineage>
</organism>
<reference evidence="1" key="2">
    <citation type="submission" date="2015-11" db="EMBL/GenBank/DDBJ databases">
        <authorList>
            <person name="Zhang Y."/>
            <person name="Guo Z."/>
        </authorList>
    </citation>
    <scope>NUCLEOTIDE SEQUENCE</scope>
</reference>
<proteinExistence type="predicted"/>
<dbReference type="Proteomes" id="UP000017246">
    <property type="component" value="Unassembled WGS sequence"/>
</dbReference>
<sequence length="122" mass="13934">MIMVMEWICIILVKRFKPSIHAMYVIGTFTEAASLEPQLALLTGGCYAFSNIFHLPISVMEKRKMDGWNTRLRHNTVKVNVWLTLANQVNRTRAVAYSSSSSSSCRHVVDVEDFRAEKRVDV</sequence>
<protein>
    <submittedName>
        <fullName evidence="1">Uncharacterized protein</fullName>
    </submittedName>
</protein>
<name>A0A068YE08_ECHMU</name>
<evidence type="ECO:0000313" key="1">
    <source>
        <dbReference type="EMBL" id="CDS41526.1"/>
    </source>
</evidence>
<dbReference type="EMBL" id="LN902847">
    <property type="protein sequence ID" value="CDS41526.1"/>
    <property type="molecule type" value="Genomic_DNA"/>
</dbReference>